<keyword evidence="2" id="KW-1185">Reference proteome</keyword>
<evidence type="ECO:0000313" key="1">
    <source>
        <dbReference type="EMBL" id="TLD70885.1"/>
    </source>
</evidence>
<name>A0A5R8KFZ3_9BACT</name>
<organism evidence="1 2">
    <name type="scientific">Phragmitibacter flavus</name>
    <dbReference type="NCBI Taxonomy" id="2576071"/>
    <lineage>
        <taxon>Bacteria</taxon>
        <taxon>Pseudomonadati</taxon>
        <taxon>Verrucomicrobiota</taxon>
        <taxon>Verrucomicrobiia</taxon>
        <taxon>Verrucomicrobiales</taxon>
        <taxon>Verrucomicrobiaceae</taxon>
        <taxon>Phragmitibacter</taxon>
    </lineage>
</organism>
<protein>
    <submittedName>
        <fullName evidence="1">Uncharacterized protein</fullName>
    </submittedName>
</protein>
<accession>A0A5R8KFZ3</accession>
<dbReference type="Proteomes" id="UP000306196">
    <property type="component" value="Unassembled WGS sequence"/>
</dbReference>
<dbReference type="RefSeq" id="WP_138086355.1">
    <property type="nucleotide sequence ID" value="NZ_VAUV01000007.1"/>
</dbReference>
<evidence type="ECO:0000313" key="2">
    <source>
        <dbReference type="Proteomes" id="UP000306196"/>
    </source>
</evidence>
<gene>
    <name evidence="1" type="ORF">FEM03_11305</name>
</gene>
<proteinExistence type="predicted"/>
<dbReference type="AlphaFoldDB" id="A0A5R8KFZ3"/>
<dbReference type="EMBL" id="VAUV01000007">
    <property type="protein sequence ID" value="TLD70885.1"/>
    <property type="molecule type" value="Genomic_DNA"/>
</dbReference>
<comment type="caution">
    <text evidence="1">The sequence shown here is derived from an EMBL/GenBank/DDBJ whole genome shotgun (WGS) entry which is preliminary data.</text>
</comment>
<dbReference type="OrthoDB" id="198472at2"/>
<reference evidence="1 2" key="1">
    <citation type="submission" date="2019-05" db="EMBL/GenBank/DDBJ databases">
        <title>Verrucobacter flavum gen. nov., sp. nov. a new member of the family Verrucomicrobiaceae.</title>
        <authorList>
            <person name="Szuroczki S."/>
            <person name="Abbaszade G."/>
            <person name="Szabo A."/>
            <person name="Felfoldi T."/>
            <person name="Schumann P."/>
            <person name="Boka K."/>
            <person name="Keki Z."/>
            <person name="Toumi M."/>
            <person name="Toth E."/>
        </authorList>
    </citation>
    <scope>NUCLEOTIDE SEQUENCE [LARGE SCALE GENOMIC DNA]</scope>
    <source>
        <strain evidence="1 2">MG-N-17</strain>
    </source>
</reference>
<sequence length="87" mass="10118">MPLTTEQKQSLATLLRERLTIISNHEWRDRDPETHLSALKEISIQIENCSSEWRADLPGQMRHYLANASYQKALAWLEETHSSSQVQ</sequence>